<organism evidence="1">
    <name type="scientific">viral metagenome</name>
    <dbReference type="NCBI Taxonomy" id="1070528"/>
    <lineage>
        <taxon>unclassified sequences</taxon>
        <taxon>metagenomes</taxon>
        <taxon>organismal metagenomes</taxon>
    </lineage>
</organism>
<sequence length="520" mass="60320">MHRRRIAGDTDTTIADVRVERQIITGLITSKQFIVEVMPVFRSEAMKLSFAKRVASWVFEYYKNFNDAPNKNIQGVYQQKLGEVRDQAEQWLIEEFLASISNEYEQGGLNVGYLVKGAETYFRRRAIEEVQAKVNKCLIRGDVEGGEEAISSFKRVAVPSSIGLDPFRDRQLIREKFSDTGVIRDELFRYPGDLGQMLGMFERGYFGLIVGAEKRGKTFWLIDFGLRALFKGFNVLFISFEMTDKKMWLRMAQWYMGLPLERWAGDILIPIFDCKKNMDSSCTYQSRVNRVTLIRGGKQLQFDEAQKLGYTPCVYCFKNRREEFIPTVWQKKRVLKALTIDDALRKAEEIEQSILRGRRFKLLCLPAKSLNIEGLKAYLNNWEYYEGWMPDVIITDYADKMLPDKNYKEYRHNIYDIILSHKALAGERNILVMSASQSNTGRDEERDIGSGDYAEDIRKRAEIDIGWSLNQNAQEKAVGLMRVKTMAVRHDYSNAANQCYVLQQLKIGRPILNSCFIRKF</sequence>
<keyword evidence="1" id="KW-0347">Helicase</keyword>
<evidence type="ECO:0000313" key="1">
    <source>
        <dbReference type="EMBL" id="QJA86485.1"/>
    </source>
</evidence>
<keyword evidence="1" id="KW-0547">Nucleotide-binding</keyword>
<dbReference type="Gene3D" id="3.40.50.300">
    <property type="entry name" value="P-loop containing nucleotide triphosphate hydrolases"/>
    <property type="match status" value="1"/>
</dbReference>
<proteinExistence type="predicted"/>
<protein>
    <submittedName>
        <fullName evidence="1">Putative helicase</fullName>
    </submittedName>
</protein>
<reference evidence="1" key="1">
    <citation type="submission" date="2020-03" db="EMBL/GenBank/DDBJ databases">
        <title>The deep terrestrial virosphere.</title>
        <authorList>
            <person name="Holmfeldt K."/>
            <person name="Nilsson E."/>
            <person name="Simone D."/>
            <person name="Lopez-Fernandez M."/>
            <person name="Wu X."/>
            <person name="de Brujin I."/>
            <person name="Lundin D."/>
            <person name="Andersson A."/>
            <person name="Bertilsson S."/>
            <person name="Dopson M."/>
        </authorList>
    </citation>
    <scope>NUCLEOTIDE SEQUENCE</scope>
    <source>
        <strain evidence="1">MM415B02064</strain>
    </source>
</reference>
<dbReference type="EMBL" id="MT142638">
    <property type="protein sequence ID" value="QJA86485.1"/>
    <property type="molecule type" value="Genomic_DNA"/>
</dbReference>
<dbReference type="GO" id="GO:0004386">
    <property type="term" value="F:helicase activity"/>
    <property type="evidence" value="ECO:0007669"/>
    <property type="project" value="UniProtKB-KW"/>
</dbReference>
<accession>A0A6M3KZ62</accession>
<dbReference type="InterPro" id="IPR027417">
    <property type="entry name" value="P-loop_NTPase"/>
</dbReference>
<name>A0A6M3KZ62_9ZZZZ</name>
<keyword evidence="1" id="KW-0067">ATP-binding</keyword>
<keyword evidence="1" id="KW-0378">Hydrolase</keyword>
<dbReference type="AlphaFoldDB" id="A0A6M3KZ62"/>
<gene>
    <name evidence="1" type="ORF">MM415B02064_0002</name>
</gene>
<dbReference type="SUPFAM" id="SSF52540">
    <property type="entry name" value="P-loop containing nucleoside triphosphate hydrolases"/>
    <property type="match status" value="1"/>
</dbReference>